<accession>A0A7W6LJQ7</accession>
<name>A0A7W6LJQ7_9HYPH</name>
<dbReference type="AlphaFoldDB" id="A0A7W6LJQ7"/>
<evidence type="ECO:0000313" key="2">
    <source>
        <dbReference type="Proteomes" id="UP000519897"/>
    </source>
</evidence>
<keyword evidence="2" id="KW-1185">Reference proteome</keyword>
<protein>
    <submittedName>
        <fullName evidence="1">Uncharacterized protein</fullName>
    </submittedName>
</protein>
<dbReference type="Proteomes" id="UP000519897">
    <property type="component" value="Unassembled WGS sequence"/>
</dbReference>
<organism evidence="1 2">
    <name type="scientific">Rhizobium rhizoryzae</name>
    <dbReference type="NCBI Taxonomy" id="451876"/>
    <lineage>
        <taxon>Bacteria</taxon>
        <taxon>Pseudomonadati</taxon>
        <taxon>Pseudomonadota</taxon>
        <taxon>Alphaproteobacteria</taxon>
        <taxon>Hyphomicrobiales</taxon>
        <taxon>Rhizobiaceae</taxon>
        <taxon>Rhizobium/Agrobacterium group</taxon>
        <taxon>Rhizobium</taxon>
    </lineage>
</organism>
<reference evidence="1 2" key="1">
    <citation type="submission" date="2020-08" db="EMBL/GenBank/DDBJ databases">
        <title>Genomic Encyclopedia of Type Strains, Phase IV (KMG-IV): sequencing the most valuable type-strain genomes for metagenomic binning, comparative biology and taxonomic classification.</title>
        <authorList>
            <person name="Goeker M."/>
        </authorList>
    </citation>
    <scope>NUCLEOTIDE SEQUENCE [LARGE SCALE GENOMIC DNA]</scope>
    <source>
        <strain evidence="1 2">DSM 29514</strain>
    </source>
</reference>
<gene>
    <name evidence="1" type="ORF">GGQ72_003931</name>
</gene>
<sequence length="129" mass="14387">MIFFGCTDNQVNHIGKTSAAPAALLHGVIDFCRHNELPTVLVEETVDHVPDFPIGNVIATTDKHAVQPSNMTFDILFYKADDECQQKMADGASALFLVRLDCYLRLGFNENCVLWAGPRHWDVEGKLLL</sequence>
<comment type="caution">
    <text evidence="1">The sequence shown here is derived from an EMBL/GenBank/DDBJ whole genome shotgun (WGS) entry which is preliminary data.</text>
</comment>
<dbReference type="EMBL" id="JACIEC010000007">
    <property type="protein sequence ID" value="MBB4145367.1"/>
    <property type="molecule type" value="Genomic_DNA"/>
</dbReference>
<evidence type="ECO:0000313" key="1">
    <source>
        <dbReference type="EMBL" id="MBB4145367.1"/>
    </source>
</evidence>
<proteinExistence type="predicted"/>